<accession>A0A0F9HQ85</accession>
<proteinExistence type="predicted"/>
<protein>
    <submittedName>
        <fullName evidence="1">Uncharacterized protein</fullName>
    </submittedName>
</protein>
<dbReference type="AlphaFoldDB" id="A0A0F9HQ85"/>
<evidence type="ECO:0000313" key="1">
    <source>
        <dbReference type="EMBL" id="KKL77267.1"/>
    </source>
</evidence>
<name>A0A0F9HQ85_9ZZZZ</name>
<reference evidence="1" key="1">
    <citation type="journal article" date="2015" name="Nature">
        <title>Complex archaea that bridge the gap between prokaryotes and eukaryotes.</title>
        <authorList>
            <person name="Spang A."/>
            <person name="Saw J.H."/>
            <person name="Jorgensen S.L."/>
            <person name="Zaremba-Niedzwiedzka K."/>
            <person name="Martijn J."/>
            <person name="Lind A.E."/>
            <person name="van Eijk R."/>
            <person name="Schleper C."/>
            <person name="Guy L."/>
            <person name="Ettema T.J."/>
        </authorList>
    </citation>
    <scope>NUCLEOTIDE SEQUENCE</scope>
</reference>
<organism evidence="1">
    <name type="scientific">marine sediment metagenome</name>
    <dbReference type="NCBI Taxonomy" id="412755"/>
    <lineage>
        <taxon>unclassified sequences</taxon>
        <taxon>metagenomes</taxon>
        <taxon>ecological metagenomes</taxon>
    </lineage>
</organism>
<dbReference type="EMBL" id="LAZR01023801">
    <property type="protein sequence ID" value="KKL77267.1"/>
    <property type="molecule type" value="Genomic_DNA"/>
</dbReference>
<gene>
    <name evidence="1" type="ORF">LCGC14_2036570</name>
</gene>
<comment type="caution">
    <text evidence="1">The sequence shown here is derived from an EMBL/GenBank/DDBJ whole genome shotgun (WGS) entry which is preliminary data.</text>
</comment>
<sequence length="33" mass="3840">MVEFLQNLLKNLTVHTMNKKEKEIQKALGTLPE</sequence>
<feature type="non-terminal residue" evidence="1">
    <location>
        <position position="33"/>
    </location>
</feature>